<dbReference type="GO" id="GO:0003841">
    <property type="term" value="F:1-acylglycerol-3-phosphate O-acyltransferase activity"/>
    <property type="evidence" value="ECO:0007669"/>
    <property type="project" value="TreeGrafter"/>
</dbReference>
<dbReference type="AlphaFoldDB" id="A0A3A1NRE0"/>
<dbReference type="InterPro" id="IPR002123">
    <property type="entry name" value="Plipid/glycerol_acylTrfase"/>
</dbReference>
<feature type="domain" description="Cyclic nucleotide-binding" evidence="4">
    <location>
        <begin position="170"/>
        <end position="239"/>
    </location>
</feature>
<dbReference type="SUPFAM" id="SSF52266">
    <property type="entry name" value="SGNH hydrolase"/>
    <property type="match status" value="1"/>
</dbReference>
<dbReference type="EMBL" id="QXFI01000006">
    <property type="protein sequence ID" value="RIV47415.1"/>
    <property type="molecule type" value="Genomic_DNA"/>
</dbReference>
<name>A0A3A1NRE0_9FLAO</name>
<dbReference type="Pfam" id="PF00027">
    <property type="entry name" value="cNMP_binding"/>
    <property type="match status" value="1"/>
</dbReference>
<dbReference type="CDD" id="cd04502">
    <property type="entry name" value="SGNH_hydrolase_like_7"/>
    <property type="match status" value="1"/>
</dbReference>
<evidence type="ECO:0000313" key="8">
    <source>
        <dbReference type="Proteomes" id="UP000321621"/>
    </source>
</evidence>
<protein>
    <submittedName>
        <fullName evidence="6">Cyclic nucleotide-binding domain-containing protein</fullName>
    </submittedName>
</protein>
<dbReference type="Gene3D" id="2.60.120.10">
    <property type="entry name" value="Jelly Rolls"/>
    <property type="match status" value="1"/>
</dbReference>
<dbReference type="CDD" id="cd07989">
    <property type="entry name" value="LPLAT_AGPAT-like"/>
    <property type="match status" value="1"/>
</dbReference>
<evidence type="ECO:0000256" key="3">
    <source>
        <dbReference type="ARBA" id="ARBA00023315"/>
    </source>
</evidence>
<comment type="pathway">
    <text evidence="1">Lipid metabolism.</text>
</comment>
<reference evidence="6 8" key="2">
    <citation type="submission" date="2019-07" db="EMBL/GenBank/DDBJ databases">
        <title>Draft genome of two Muricauda strains isolated from deep sea.</title>
        <authorList>
            <person name="Sun C."/>
        </authorList>
    </citation>
    <scope>NUCLEOTIDE SEQUENCE [LARGE SCALE GENOMIC DNA]</scope>
    <source>
        <strain evidence="6 8">72</strain>
    </source>
</reference>
<dbReference type="Proteomes" id="UP000321621">
    <property type="component" value="Unassembled WGS sequence"/>
</dbReference>
<dbReference type="OrthoDB" id="9790057at2"/>
<dbReference type="SUPFAM" id="SSF69593">
    <property type="entry name" value="Glycerol-3-phosphate (1)-acyltransferase"/>
    <property type="match status" value="1"/>
</dbReference>
<evidence type="ECO:0000313" key="6">
    <source>
        <dbReference type="EMBL" id="TXK01312.1"/>
    </source>
</evidence>
<reference evidence="5 7" key="1">
    <citation type="submission" date="2018-08" db="EMBL/GenBank/DDBJ databases">
        <title>Proposal of Muricauda 72 sp.nov. and Muricauda NH166 sp.nov., isolated from seawater.</title>
        <authorList>
            <person name="Cheng H."/>
            <person name="Wu Y.-H."/>
            <person name="Guo L.-L."/>
            <person name="Xu X.-W."/>
        </authorList>
    </citation>
    <scope>NUCLEOTIDE SEQUENCE [LARGE SCALE GENOMIC DNA]</scope>
    <source>
        <strain evidence="5 7">72</strain>
    </source>
</reference>
<dbReference type="EMBL" id="VNWK01000006">
    <property type="protein sequence ID" value="TXK01312.1"/>
    <property type="molecule type" value="Genomic_DNA"/>
</dbReference>
<dbReference type="InterPro" id="IPR018490">
    <property type="entry name" value="cNMP-bd_dom_sf"/>
</dbReference>
<dbReference type="GO" id="GO:0016788">
    <property type="term" value="F:hydrolase activity, acting on ester bonds"/>
    <property type="evidence" value="ECO:0007669"/>
    <property type="project" value="UniProtKB-ARBA"/>
</dbReference>
<dbReference type="PANTHER" id="PTHR10434">
    <property type="entry name" value="1-ACYL-SN-GLYCEROL-3-PHOSPHATE ACYLTRANSFERASE"/>
    <property type="match status" value="1"/>
</dbReference>
<evidence type="ECO:0000313" key="7">
    <source>
        <dbReference type="Proteomes" id="UP000266691"/>
    </source>
</evidence>
<dbReference type="Pfam" id="PF13472">
    <property type="entry name" value="Lipase_GDSL_2"/>
    <property type="match status" value="1"/>
</dbReference>
<dbReference type="Proteomes" id="UP000266691">
    <property type="component" value="Unassembled WGS sequence"/>
</dbReference>
<sequence>MNAEIKHLINQFPEGTLQSYPKDHIICNIHTKVKTFRWLVQGTFDYYTSLANPEDEVLVCQISEPMSTLGLNGLSERKRYTYKIVVASDQATFFEVPIGAMLPYLRNDVENSLLKKICGSLYHQLRQALLKQTDLLQAAQNRPLRKDREFFVSPDAEKSEVVSLMRRSPFLDHFDEKQLSQMASLAERREYEPDEVLYIQDRPTNGIFILIHGEVAIKRLEGSIEIQQRAISNPGFIFGWSCTMGEKDICSALTTQKSSVYFIHQKDLLDLLSCDVKFARRFFMRLLWLMGNQINAAFVRYVGLLGKHNLQAVYQLIENNKSRLALSSPLHQVVHLLRNTNTKQLAYDTLAHLVGNGSHLERHIASLSLELLQEDMQELKFAKGLQHIYETVAEQEGEESESVRKACAQATKQAFDHVEYHIEGWENLPEKSGCIFIYNHLYNHSYYTLNNKFQITLDSHFISSKILDDTYQDPGIRTVRIGRGQEYGHQNYYNKLGYINVYTKESEIVDGNSKKETRSIFYKTASQYLREGHNLVISPEGTSYSTEESPGPFKMGVFKLAMTAEPEPYIVPLVLANFDRRIPDGLFYCKILPPFKLSEKLPTNNPESLSSFVKSYQETYKTYVQEARERADELLMAPVSKLMEEPPEIWKNEIRRLKRRVANVENEKDLTIFYGSSSVRLWVSMKKDLAPFNVLNLGFGGSTYAWCIHYFDEIFEDAHPNKIVLYAGENDLAQGKTPQEVLNDCNKLVQMILKKYPEVQLAFISLKPSIEREAMIPQIIETNLMLSKYVIGELNAQFINVFGQMISVDNRPKPELYMSDGLHLNKKGYALWSSVIKNALMVSDIPVEEEQHIDLMQDR</sequence>
<dbReference type="Gene3D" id="3.40.50.1110">
    <property type="entry name" value="SGNH hydrolase"/>
    <property type="match status" value="1"/>
</dbReference>
<dbReference type="PROSITE" id="PS50042">
    <property type="entry name" value="CNMP_BINDING_3"/>
    <property type="match status" value="1"/>
</dbReference>
<organism evidence="5 7">
    <name type="scientific">Flagellimonas pelagia</name>
    <dbReference type="NCBI Taxonomy" id="2306998"/>
    <lineage>
        <taxon>Bacteria</taxon>
        <taxon>Pseudomonadati</taxon>
        <taxon>Bacteroidota</taxon>
        <taxon>Flavobacteriia</taxon>
        <taxon>Flavobacteriales</taxon>
        <taxon>Flavobacteriaceae</taxon>
        <taxon>Flagellimonas</taxon>
    </lineage>
</organism>
<dbReference type="CDD" id="cd00038">
    <property type="entry name" value="CAP_ED"/>
    <property type="match status" value="1"/>
</dbReference>
<dbReference type="InterPro" id="IPR000595">
    <property type="entry name" value="cNMP-bd_dom"/>
</dbReference>
<dbReference type="InterPro" id="IPR013830">
    <property type="entry name" value="SGNH_hydro"/>
</dbReference>
<dbReference type="InterPro" id="IPR036514">
    <property type="entry name" value="SGNH_hydro_sf"/>
</dbReference>
<dbReference type="SUPFAM" id="SSF51206">
    <property type="entry name" value="cAMP-binding domain-like"/>
    <property type="match status" value="2"/>
</dbReference>
<proteinExistence type="predicted"/>
<accession>A0A3A1NRE0</accession>
<dbReference type="PANTHER" id="PTHR10434:SF11">
    <property type="entry name" value="1-ACYL-SN-GLYCEROL-3-PHOSPHATE ACYLTRANSFERASE"/>
    <property type="match status" value="1"/>
</dbReference>
<evidence type="ECO:0000259" key="4">
    <source>
        <dbReference type="PROSITE" id="PS50042"/>
    </source>
</evidence>
<comment type="caution">
    <text evidence="5">The sequence shown here is derived from an EMBL/GenBank/DDBJ whole genome shotgun (WGS) entry which is preliminary data.</text>
</comment>
<gene>
    <name evidence="5" type="ORF">D2V05_00525</name>
    <name evidence="6" type="ORF">FQ017_00515</name>
</gene>
<keyword evidence="3" id="KW-0012">Acyltransferase</keyword>
<dbReference type="Pfam" id="PF01553">
    <property type="entry name" value="Acyltransferase"/>
    <property type="match status" value="1"/>
</dbReference>
<evidence type="ECO:0000313" key="5">
    <source>
        <dbReference type="EMBL" id="RIV47415.1"/>
    </source>
</evidence>
<evidence type="ECO:0000256" key="2">
    <source>
        <dbReference type="ARBA" id="ARBA00022679"/>
    </source>
</evidence>
<dbReference type="InterPro" id="IPR014710">
    <property type="entry name" value="RmlC-like_jellyroll"/>
</dbReference>
<evidence type="ECO:0000256" key="1">
    <source>
        <dbReference type="ARBA" id="ARBA00005189"/>
    </source>
</evidence>
<dbReference type="SMART" id="SM00100">
    <property type="entry name" value="cNMP"/>
    <property type="match status" value="1"/>
</dbReference>
<keyword evidence="2" id="KW-0808">Transferase</keyword>
<dbReference type="GO" id="GO:0006654">
    <property type="term" value="P:phosphatidic acid biosynthetic process"/>
    <property type="evidence" value="ECO:0007669"/>
    <property type="project" value="TreeGrafter"/>
</dbReference>
<keyword evidence="8" id="KW-1185">Reference proteome</keyword>